<dbReference type="eggNOG" id="ENOG502Z88T">
    <property type="taxonomic scope" value="Bacteria"/>
</dbReference>
<dbReference type="HOGENOM" id="CLU_656773_0_0_3"/>
<dbReference type="AlphaFoldDB" id="K9VHQ3"/>
<evidence type="ECO:0000259" key="3">
    <source>
        <dbReference type="Pfam" id="PF23871"/>
    </source>
</evidence>
<evidence type="ECO:0000313" key="4">
    <source>
        <dbReference type="EMBL" id="AFZ07496.1"/>
    </source>
</evidence>
<feature type="domain" description="DUF7226" evidence="3">
    <location>
        <begin position="289"/>
        <end position="428"/>
    </location>
</feature>
<organism evidence="4 5">
    <name type="scientific">Phormidium nigroviride PCC 7112</name>
    <dbReference type="NCBI Taxonomy" id="179408"/>
    <lineage>
        <taxon>Bacteria</taxon>
        <taxon>Bacillati</taxon>
        <taxon>Cyanobacteriota</taxon>
        <taxon>Cyanophyceae</taxon>
        <taxon>Oscillatoriophycideae</taxon>
        <taxon>Oscillatoriales</taxon>
        <taxon>Oscillatoriaceae</taxon>
        <taxon>Phormidium</taxon>
    </lineage>
</organism>
<name>K9VHQ3_9CYAN</name>
<dbReference type="Pfam" id="PF22515">
    <property type="entry name" value="DUF6996"/>
    <property type="match status" value="1"/>
</dbReference>
<gene>
    <name evidence="4" type="ORF">Osc7112_3107</name>
</gene>
<dbReference type="PATRIC" id="fig|179408.3.peg.3813"/>
<dbReference type="OrthoDB" id="9774819at2"/>
<dbReference type="InterPro" id="IPR054266">
    <property type="entry name" value="DUF6997"/>
</dbReference>
<feature type="domain" description="DUF6997" evidence="2">
    <location>
        <begin position="79"/>
        <end position="253"/>
    </location>
</feature>
<evidence type="ECO:0000259" key="2">
    <source>
        <dbReference type="Pfam" id="PF22518"/>
    </source>
</evidence>
<dbReference type="Pfam" id="PF22518">
    <property type="entry name" value="DUF6997"/>
    <property type="match status" value="1"/>
</dbReference>
<proteinExistence type="predicted"/>
<dbReference type="Proteomes" id="UP000010478">
    <property type="component" value="Chromosome"/>
</dbReference>
<evidence type="ECO:0008006" key="6">
    <source>
        <dbReference type="Google" id="ProtNLM"/>
    </source>
</evidence>
<dbReference type="REBASE" id="57978">
    <property type="entry name" value="Oni7112ORF3108P"/>
</dbReference>
<dbReference type="InterPro" id="IPR055650">
    <property type="entry name" value="DUF7226"/>
</dbReference>
<dbReference type="KEGG" id="oni:Osc7112_3107"/>
<dbReference type="EMBL" id="CP003614">
    <property type="protein sequence ID" value="AFZ07496.1"/>
    <property type="molecule type" value="Genomic_DNA"/>
</dbReference>
<dbReference type="RefSeq" id="WP_015176774.1">
    <property type="nucleotide sequence ID" value="NC_019729.1"/>
</dbReference>
<protein>
    <recommendedName>
        <fullName evidence="6">Translation elongation factor</fullName>
    </recommendedName>
</protein>
<reference evidence="4 5" key="1">
    <citation type="submission" date="2012-05" db="EMBL/GenBank/DDBJ databases">
        <title>Finished chromosome of genome of Oscillatoria sp. PCC 7112.</title>
        <authorList>
            <consortium name="US DOE Joint Genome Institute"/>
            <person name="Gugger M."/>
            <person name="Coursin T."/>
            <person name="Rippka R."/>
            <person name="Tandeau De Marsac N."/>
            <person name="Huntemann M."/>
            <person name="Wei C.-L."/>
            <person name="Han J."/>
            <person name="Detter J.C."/>
            <person name="Han C."/>
            <person name="Tapia R."/>
            <person name="Davenport K."/>
            <person name="Daligault H."/>
            <person name="Erkkila T."/>
            <person name="Gu W."/>
            <person name="Munk A.C.C."/>
            <person name="Teshima H."/>
            <person name="Xu Y."/>
            <person name="Chain P."/>
            <person name="Chen A."/>
            <person name="Krypides N."/>
            <person name="Mavromatis K."/>
            <person name="Markowitz V."/>
            <person name="Szeto E."/>
            <person name="Ivanova N."/>
            <person name="Mikhailova N."/>
            <person name="Ovchinnikova G."/>
            <person name="Pagani I."/>
            <person name="Pati A."/>
            <person name="Goodwin L."/>
            <person name="Peters L."/>
            <person name="Pitluck S."/>
            <person name="Woyke T."/>
            <person name="Kerfeld C."/>
        </authorList>
    </citation>
    <scope>NUCLEOTIDE SEQUENCE [LARGE SCALE GENOMIC DNA]</scope>
    <source>
        <strain evidence="4 5">PCC 7112</strain>
    </source>
</reference>
<dbReference type="InterPro" id="IPR054265">
    <property type="entry name" value="DUF6996"/>
</dbReference>
<sequence>MSKSQKTANDKAWEILFERHKILEEVEKNVFFEIASGQINQERESRLMAKFDHSVNLPDIFRDNHLSILPISRSKYVIGKFDTHFEVKYDSEIEVIPFEFPPGIESIDYTNLYSESSALHCAFNIGIIDDLFGEKTAYTVSGRMSTESFDFNIINSLANEPYSIKVKNSQCEIDAGFESENYFILIEAKKYFIKNFLIRQLYYPYRLWSKKITKKVIPVFMTYSNDIFSFFIYEFSNDKDYNSLQLITQKNYTIAPEEIQRSDVDRVFNNIKVIAEPDVPLPQADKFERVVDLLSLLLERDLTKDDITENYEFDRRQTDYYTNAGLYIGLMEKHENSLTKKPLFRLTSEGRSILHKRPKLKYLDLINKILEKKVFYIVFELTLKQGEIPPEDAICKIISENRPDINNTTIKRRKSTVQGWISWILSQIKD</sequence>
<evidence type="ECO:0000259" key="1">
    <source>
        <dbReference type="Pfam" id="PF22515"/>
    </source>
</evidence>
<feature type="domain" description="DUF6996" evidence="1">
    <location>
        <begin position="10"/>
        <end position="78"/>
    </location>
</feature>
<accession>K9VHQ3</accession>
<keyword evidence="5" id="KW-1185">Reference proteome</keyword>
<dbReference type="STRING" id="179408.Osc7112_3107"/>
<evidence type="ECO:0000313" key="5">
    <source>
        <dbReference type="Proteomes" id="UP000010478"/>
    </source>
</evidence>
<dbReference type="Pfam" id="PF23871">
    <property type="entry name" value="DUF7226"/>
    <property type="match status" value="1"/>
</dbReference>